<dbReference type="RefSeq" id="WP_241935296.1">
    <property type="nucleotide sequence ID" value="NZ_JALBGC010000002.1"/>
</dbReference>
<comment type="caution">
    <text evidence="2">The sequence shown here is derived from an EMBL/GenBank/DDBJ whole genome shotgun (WGS) entry which is preliminary data.</text>
</comment>
<accession>A0A9X2AHV9</accession>
<gene>
    <name evidence="2" type="ORF">MON38_06255</name>
</gene>
<evidence type="ECO:0000313" key="3">
    <source>
        <dbReference type="Proteomes" id="UP001139193"/>
    </source>
</evidence>
<protein>
    <recommendedName>
        <fullName evidence="1">MABP domain-containing protein</fullName>
    </recommendedName>
</protein>
<reference evidence="2" key="1">
    <citation type="submission" date="2022-03" db="EMBL/GenBank/DDBJ databases">
        <title>Bacterial whole genome sequence for Hymenobacter sp. DH14.</title>
        <authorList>
            <person name="Le V."/>
        </authorList>
    </citation>
    <scope>NUCLEOTIDE SEQUENCE</scope>
    <source>
        <strain evidence="2">DH14</strain>
    </source>
</reference>
<name>A0A9X2AHV9_9BACT</name>
<dbReference type="Proteomes" id="UP001139193">
    <property type="component" value="Unassembled WGS sequence"/>
</dbReference>
<dbReference type="GO" id="GO:0005737">
    <property type="term" value="C:cytoplasm"/>
    <property type="evidence" value="ECO:0007669"/>
    <property type="project" value="UniProtKB-ARBA"/>
</dbReference>
<evidence type="ECO:0000259" key="1">
    <source>
        <dbReference type="PROSITE" id="PS51498"/>
    </source>
</evidence>
<dbReference type="PROSITE" id="PS51498">
    <property type="entry name" value="MABP"/>
    <property type="match status" value="1"/>
</dbReference>
<dbReference type="AlphaFoldDB" id="A0A9X2AHV9"/>
<dbReference type="EMBL" id="JALBGC010000002">
    <property type="protein sequence ID" value="MCI1187014.1"/>
    <property type="molecule type" value="Genomic_DNA"/>
</dbReference>
<keyword evidence="3" id="KW-1185">Reference proteome</keyword>
<evidence type="ECO:0000313" key="2">
    <source>
        <dbReference type="EMBL" id="MCI1187014.1"/>
    </source>
</evidence>
<feature type="domain" description="MABP" evidence="1">
    <location>
        <begin position="260"/>
        <end position="303"/>
    </location>
</feature>
<dbReference type="InterPro" id="IPR023341">
    <property type="entry name" value="MABP"/>
</dbReference>
<dbReference type="Gene3D" id="2.100.10.50">
    <property type="match status" value="2"/>
</dbReference>
<proteinExistence type="predicted"/>
<organism evidence="2 3">
    <name type="scientific">Hymenobacter cyanobacteriorum</name>
    <dbReference type="NCBI Taxonomy" id="2926463"/>
    <lineage>
        <taxon>Bacteria</taxon>
        <taxon>Pseudomonadati</taxon>
        <taxon>Bacteroidota</taxon>
        <taxon>Cytophagia</taxon>
        <taxon>Cytophagales</taxon>
        <taxon>Hymenobacteraceae</taxon>
        <taxon>Hymenobacter</taxon>
    </lineage>
</organism>
<sequence length="303" mass="32931">MAQFLAQTPVRTPAQAAWQDFVDRVERGEITDPVGQYVAKTTKAPAASAGHRLARPKVDVLLRDASKGYALRAGQRAASGTATNVIDEPCVSQDYDPCGPCYNGPGGCSGGGVYSTFTTSENLGGSGYIHDLKLVEGDDNSTSTTSTVGAGYTKLYADLNKGAGGAYIYLCFQRNASQVLNGVEYTYNSPYSGPNEVLTAFQTQYGSFTNSTPRPDPYFYSIWVPNQNPNVYWDRIDLNAGAGGDYIYSFQAKNPVISNYRYIHEVGILSGNSSTITPPSGWEIYRRDLNNNAGGEYIYFCYR</sequence>